<feature type="transmembrane region" description="Helical" evidence="1">
    <location>
        <begin position="302"/>
        <end position="331"/>
    </location>
</feature>
<evidence type="ECO:0000313" key="2">
    <source>
        <dbReference type="EMBL" id="GGZ49918.1"/>
    </source>
</evidence>
<feature type="transmembrane region" description="Helical" evidence="1">
    <location>
        <begin position="215"/>
        <end position="238"/>
    </location>
</feature>
<feature type="transmembrane region" description="Helical" evidence="1">
    <location>
        <begin position="401"/>
        <end position="419"/>
    </location>
</feature>
<keyword evidence="3" id="KW-1185">Reference proteome</keyword>
<feature type="transmembrane region" description="Helical" evidence="1">
    <location>
        <begin position="276"/>
        <end position="295"/>
    </location>
</feature>
<feature type="transmembrane region" description="Helical" evidence="1">
    <location>
        <begin position="245"/>
        <end position="264"/>
    </location>
</feature>
<keyword evidence="1" id="KW-0472">Membrane</keyword>
<reference evidence="3" key="1">
    <citation type="journal article" date="2019" name="Int. J. Syst. Evol. Microbiol.">
        <title>The Global Catalogue of Microorganisms (GCM) 10K type strain sequencing project: providing services to taxonomists for standard genome sequencing and annotation.</title>
        <authorList>
            <consortium name="The Broad Institute Genomics Platform"/>
            <consortium name="The Broad Institute Genome Sequencing Center for Infectious Disease"/>
            <person name="Wu L."/>
            <person name="Ma J."/>
        </authorList>
    </citation>
    <scope>NUCLEOTIDE SEQUENCE [LARGE SCALE GENOMIC DNA]</scope>
    <source>
        <strain evidence="3">KCTC 12708</strain>
    </source>
</reference>
<gene>
    <name evidence="2" type="ORF">GCM10008088_09240</name>
</gene>
<protein>
    <submittedName>
        <fullName evidence="2">Uncharacterized protein</fullName>
    </submittedName>
</protein>
<feature type="transmembrane region" description="Helical" evidence="1">
    <location>
        <begin position="426"/>
        <end position="445"/>
    </location>
</feature>
<feature type="transmembrane region" description="Helical" evidence="1">
    <location>
        <begin position="65"/>
        <end position="85"/>
    </location>
</feature>
<dbReference type="GeneID" id="94368589"/>
<feature type="transmembrane region" description="Helical" evidence="1">
    <location>
        <begin position="371"/>
        <end position="389"/>
    </location>
</feature>
<proteinExistence type="predicted"/>
<dbReference type="Proteomes" id="UP000615593">
    <property type="component" value="Unassembled WGS sequence"/>
</dbReference>
<accession>A0ABQ3BQL8</accession>
<comment type="caution">
    <text evidence="2">The sequence shown here is derived from an EMBL/GenBank/DDBJ whole genome shotgun (WGS) entry which is preliminary data.</text>
</comment>
<keyword evidence="1" id="KW-1133">Transmembrane helix</keyword>
<evidence type="ECO:0000256" key="1">
    <source>
        <dbReference type="SAM" id="Phobius"/>
    </source>
</evidence>
<evidence type="ECO:0000313" key="3">
    <source>
        <dbReference type="Proteomes" id="UP000615593"/>
    </source>
</evidence>
<keyword evidence="1" id="KW-0812">Transmembrane</keyword>
<feature type="transmembrane region" description="Helical" evidence="1">
    <location>
        <begin position="457"/>
        <end position="477"/>
    </location>
</feature>
<sequence>MFANLDLFLGPLRFAIFLVFVYLLNRLVTLKLSNQVGLDYFIPRYTMLISVLVIASFFLTQINAYDLMTILVLLVFFIVLSFINLKRDKSFRLQFKKIRSRLIIYTIRNFENRKKIINKENFRKNKDRQKTDQEFISRNERLWQIGIGFGLAVVAFASRYFFFEYDTFSLSDPWYNSLENIKDISSQNWFFHKGTMMGDYAIMNFYGALTDISDLIIIESFGLLESSLLTVVIFWVLFKITHTKFIPGLVAALSFLFLYAFLPLNLNLLVQHKPSFLALTMVLPTVIFILNPTILRKKKSSYFIWISIIFTACFFIDLFVTIIVLLPLLFLSVVFSFKCNKHYLLRTFAAFELSLLFILVTHYLASLVKEVSLFDFYASNLFSLNIYSYSPQLITSLDQLIFYYQILAGITLLFALILFIKDRKKWLQIMVFLIYINMLLVLNSFEDSFLDVDLLNQLYAVFIPILFGISFFVLFRFISLVIPTFKMKLAYKITITVSVVIVIIFYLSKNPLSKVPFHQDKIKEQIIQAYDQLDSKLLPYSYAVSNTYQNVAISRNSHYFIDYSYFNSDYLVQDSLYHDHRSNTLFLQEHPELILPKSTFVFVYEESSNSKYFTEPQVQQQTLKTLEVLKQRGRKISLFFNQPEVKVYEIENEPHASKINDLIF</sequence>
<organism evidence="2 3">
    <name type="scientific">Mesonia mobilis</name>
    <dbReference type="NCBI Taxonomy" id="369791"/>
    <lineage>
        <taxon>Bacteria</taxon>
        <taxon>Pseudomonadati</taxon>
        <taxon>Bacteroidota</taxon>
        <taxon>Flavobacteriia</taxon>
        <taxon>Flavobacteriales</taxon>
        <taxon>Flavobacteriaceae</taxon>
        <taxon>Mesonia</taxon>
    </lineage>
</organism>
<dbReference type="RefSeq" id="WP_027883893.1">
    <property type="nucleotide sequence ID" value="NZ_BMWY01000002.1"/>
</dbReference>
<feature type="transmembrane region" description="Helical" evidence="1">
    <location>
        <begin position="343"/>
        <end position="364"/>
    </location>
</feature>
<feature type="transmembrane region" description="Helical" evidence="1">
    <location>
        <begin position="41"/>
        <end position="59"/>
    </location>
</feature>
<dbReference type="EMBL" id="BMWY01000002">
    <property type="protein sequence ID" value="GGZ49918.1"/>
    <property type="molecule type" value="Genomic_DNA"/>
</dbReference>
<feature type="transmembrane region" description="Helical" evidence="1">
    <location>
        <begin position="489"/>
        <end position="507"/>
    </location>
</feature>
<feature type="transmembrane region" description="Helical" evidence="1">
    <location>
        <begin position="12"/>
        <end position="29"/>
    </location>
</feature>
<name>A0ABQ3BQL8_9FLAO</name>
<feature type="transmembrane region" description="Helical" evidence="1">
    <location>
        <begin position="142"/>
        <end position="162"/>
    </location>
</feature>